<feature type="domain" description="N-acetyltransferase" evidence="4">
    <location>
        <begin position="5"/>
        <end position="161"/>
    </location>
</feature>
<dbReference type="Pfam" id="PF13302">
    <property type="entry name" value="Acetyltransf_3"/>
    <property type="match status" value="1"/>
</dbReference>
<dbReference type="PANTHER" id="PTHR43792:SF8">
    <property type="entry name" value="[RIBOSOMAL PROTEIN US5]-ALANINE N-ACETYLTRANSFERASE"/>
    <property type="match status" value="1"/>
</dbReference>
<dbReference type="RefSeq" id="WP_204977779.1">
    <property type="nucleotide sequence ID" value="NZ_JBHTII010000001.1"/>
</dbReference>
<dbReference type="GO" id="GO:0016746">
    <property type="term" value="F:acyltransferase activity"/>
    <property type="evidence" value="ECO:0007669"/>
    <property type="project" value="UniProtKB-KW"/>
</dbReference>
<name>A0ABW3AGL1_9MICO</name>
<dbReference type="InterPro" id="IPR016181">
    <property type="entry name" value="Acyl_CoA_acyltransferase"/>
</dbReference>
<reference evidence="6" key="1">
    <citation type="journal article" date="2019" name="Int. J. Syst. Evol. Microbiol.">
        <title>The Global Catalogue of Microorganisms (GCM) 10K type strain sequencing project: providing services to taxonomists for standard genome sequencing and annotation.</title>
        <authorList>
            <consortium name="The Broad Institute Genomics Platform"/>
            <consortium name="The Broad Institute Genome Sequencing Center for Infectious Disease"/>
            <person name="Wu L."/>
            <person name="Ma J."/>
        </authorList>
    </citation>
    <scope>NUCLEOTIDE SEQUENCE [LARGE SCALE GENOMIC DNA]</scope>
    <source>
        <strain evidence="6">CCUG 54523</strain>
    </source>
</reference>
<dbReference type="InterPro" id="IPR000182">
    <property type="entry name" value="GNAT_dom"/>
</dbReference>
<comment type="caution">
    <text evidence="5">The sequence shown here is derived from an EMBL/GenBank/DDBJ whole genome shotgun (WGS) entry which is preliminary data.</text>
</comment>
<organism evidence="5 6">
    <name type="scientific">Microbacterium insulae</name>
    <dbReference type="NCBI Taxonomy" id="483014"/>
    <lineage>
        <taxon>Bacteria</taxon>
        <taxon>Bacillati</taxon>
        <taxon>Actinomycetota</taxon>
        <taxon>Actinomycetes</taxon>
        <taxon>Micrococcales</taxon>
        <taxon>Microbacteriaceae</taxon>
        <taxon>Microbacterium</taxon>
    </lineage>
</organism>
<dbReference type="Gene3D" id="3.40.630.30">
    <property type="match status" value="1"/>
</dbReference>
<dbReference type="CDD" id="cd04301">
    <property type="entry name" value="NAT_SF"/>
    <property type="match status" value="1"/>
</dbReference>
<evidence type="ECO:0000256" key="3">
    <source>
        <dbReference type="ARBA" id="ARBA00038502"/>
    </source>
</evidence>
<dbReference type="PANTHER" id="PTHR43792">
    <property type="entry name" value="GNAT FAMILY, PUTATIVE (AFU_ORTHOLOGUE AFUA_3G00765)-RELATED-RELATED"/>
    <property type="match status" value="1"/>
</dbReference>
<evidence type="ECO:0000256" key="1">
    <source>
        <dbReference type="ARBA" id="ARBA00022679"/>
    </source>
</evidence>
<dbReference type="Proteomes" id="UP001597055">
    <property type="component" value="Unassembled WGS sequence"/>
</dbReference>
<keyword evidence="2 5" id="KW-0012">Acyltransferase</keyword>
<evidence type="ECO:0000259" key="4">
    <source>
        <dbReference type="PROSITE" id="PS51186"/>
    </source>
</evidence>
<evidence type="ECO:0000256" key="2">
    <source>
        <dbReference type="ARBA" id="ARBA00023315"/>
    </source>
</evidence>
<dbReference type="EMBL" id="JBHTII010000001">
    <property type="protein sequence ID" value="MFD0790105.1"/>
    <property type="molecule type" value="Genomic_DNA"/>
</dbReference>
<sequence length="161" mass="17196">MDSGLELIPWREGDIEVLRRANSPELTRHLGGPEDDDALRARHAEYLVGGDAVRMFRIEVDGRTAGYAGWWEQDHDGAPAFEVGCVVEPAWQGRGVGAAALGEVVRRAIAAGGGRPIVGYGHVGNDASEALCRRVGFVLEGTGEFPGEPPTAVNVWVIRPG</sequence>
<dbReference type="EC" id="2.3.-.-" evidence="5"/>
<comment type="similarity">
    <text evidence="3">Belongs to the acetyltransferase family. RimJ subfamily.</text>
</comment>
<dbReference type="InterPro" id="IPR051531">
    <property type="entry name" value="N-acetyltransferase"/>
</dbReference>
<evidence type="ECO:0000313" key="5">
    <source>
        <dbReference type="EMBL" id="MFD0790105.1"/>
    </source>
</evidence>
<gene>
    <name evidence="5" type="ORF">ACFQ0P_06820</name>
</gene>
<proteinExistence type="inferred from homology"/>
<keyword evidence="6" id="KW-1185">Reference proteome</keyword>
<protein>
    <submittedName>
        <fullName evidence="5">GNAT family N-acetyltransferase</fullName>
        <ecNumber evidence="5">2.3.-.-</ecNumber>
    </submittedName>
</protein>
<accession>A0ABW3AGL1</accession>
<dbReference type="PROSITE" id="PS51186">
    <property type="entry name" value="GNAT"/>
    <property type="match status" value="1"/>
</dbReference>
<dbReference type="SUPFAM" id="SSF55729">
    <property type="entry name" value="Acyl-CoA N-acyltransferases (Nat)"/>
    <property type="match status" value="1"/>
</dbReference>
<evidence type="ECO:0000313" key="6">
    <source>
        <dbReference type="Proteomes" id="UP001597055"/>
    </source>
</evidence>
<keyword evidence="1 5" id="KW-0808">Transferase</keyword>